<dbReference type="AlphaFoldDB" id="A0A6M3XPE6"/>
<evidence type="ECO:0000313" key="1">
    <source>
        <dbReference type="EMBL" id="QJA80142.1"/>
    </source>
</evidence>
<evidence type="ECO:0000313" key="2">
    <source>
        <dbReference type="EMBL" id="QJH98643.1"/>
    </source>
</evidence>
<accession>A0A6M3XPE6</accession>
<organism evidence="2">
    <name type="scientific">viral metagenome</name>
    <dbReference type="NCBI Taxonomy" id="1070528"/>
    <lineage>
        <taxon>unclassified sequences</taxon>
        <taxon>metagenomes</taxon>
        <taxon>organismal metagenomes</taxon>
    </lineage>
</organism>
<dbReference type="EMBL" id="MT142408">
    <property type="protein sequence ID" value="QJA80142.1"/>
    <property type="molecule type" value="Genomic_DNA"/>
</dbReference>
<protein>
    <submittedName>
        <fullName evidence="2">Uncharacterized protein</fullName>
    </submittedName>
</protein>
<reference evidence="2" key="1">
    <citation type="submission" date="2020-03" db="EMBL/GenBank/DDBJ databases">
        <title>The deep terrestrial virosphere.</title>
        <authorList>
            <person name="Holmfeldt K."/>
            <person name="Nilsson E."/>
            <person name="Simone D."/>
            <person name="Lopez-Fernandez M."/>
            <person name="Wu X."/>
            <person name="de Brujin I."/>
            <person name="Lundin D."/>
            <person name="Andersson A."/>
            <person name="Bertilsson S."/>
            <person name="Dopson M."/>
        </authorList>
    </citation>
    <scope>NUCLEOTIDE SEQUENCE</scope>
    <source>
        <strain evidence="1">MM415A00773</strain>
        <strain evidence="2">TM448B01359</strain>
    </source>
</reference>
<proteinExistence type="predicted"/>
<sequence>MANVKATALAQFLDSDDNNVANEIKIGAVGTDAGDLGKAEDAPHASGDAGVMILAVRKDAAAALAGADGDYVPLIVDDEGKLWVKLDSDIQIGAVEIKNGTTDQRAVVDSSGRLYVGLTSWSVASGAIRQGAFASGAVAQGAVASGAIASGAIASGAVASGAIASGAVASGAVASGAVVDGAVVTLGATADAAASSSVAEDTTARTGIGLWKGIKNILILMNAKLAALGQAAMAASMPVVVASDQSAVKVKVDPIGVTVTPTITAGAYTANDVIGGIQTIAGAAAGNGLVTTLQTLVITDLAMQDADMVIWFFNQNPANGTYTDNIAYDIHDTDLAMCVGWVDVTSSDYKDAADNSVACLRNIGLDMIPVATSLFAIAQIKVGDTYAATSDLSFKYIFGKQ</sequence>
<gene>
    <name evidence="1" type="ORF">MM415A00773_0017</name>
    <name evidence="2" type="ORF">TM448B01359_0017</name>
</gene>
<name>A0A6M3XPE6_9ZZZZ</name>
<dbReference type="EMBL" id="MT144744">
    <property type="protein sequence ID" value="QJH98643.1"/>
    <property type="molecule type" value="Genomic_DNA"/>
</dbReference>